<organism evidence="6 7">
    <name type="scientific">Terfezia boudieri ATCC MYA-4762</name>
    <dbReference type="NCBI Taxonomy" id="1051890"/>
    <lineage>
        <taxon>Eukaryota</taxon>
        <taxon>Fungi</taxon>
        <taxon>Dikarya</taxon>
        <taxon>Ascomycota</taxon>
        <taxon>Pezizomycotina</taxon>
        <taxon>Pezizomycetes</taxon>
        <taxon>Pezizales</taxon>
        <taxon>Pezizaceae</taxon>
        <taxon>Terfezia</taxon>
    </lineage>
</organism>
<evidence type="ECO:0000256" key="2">
    <source>
        <dbReference type="ARBA" id="ARBA00023242"/>
    </source>
</evidence>
<feature type="region of interest" description="Disordered" evidence="4">
    <location>
        <begin position="652"/>
        <end position="692"/>
    </location>
</feature>
<dbReference type="InterPro" id="IPR036322">
    <property type="entry name" value="WD40_repeat_dom_sf"/>
</dbReference>
<dbReference type="Proteomes" id="UP000267821">
    <property type="component" value="Unassembled WGS sequence"/>
</dbReference>
<feature type="region of interest" description="Disordered" evidence="4">
    <location>
        <begin position="708"/>
        <end position="822"/>
    </location>
</feature>
<evidence type="ECO:0000313" key="6">
    <source>
        <dbReference type="EMBL" id="RPB28108.1"/>
    </source>
</evidence>
<feature type="compositionally biased region" description="Acidic residues" evidence="4">
    <location>
        <begin position="711"/>
        <end position="775"/>
    </location>
</feature>
<evidence type="ECO:0000256" key="4">
    <source>
        <dbReference type="SAM" id="MobiDB-lite"/>
    </source>
</evidence>
<dbReference type="AlphaFoldDB" id="A0A3N4M2E0"/>
<feature type="compositionally biased region" description="Acidic residues" evidence="4">
    <location>
        <begin position="451"/>
        <end position="465"/>
    </location>
</feature>
<feature type="domain" description="Small-subunit processome Utp12" evidence="5">
    <location>
        <begin position="530"/>
        <end position="632"/>
    </location>
</feature>
<feature type="compositionally biased region" description="Acidic residues" evidence="4">
    <location>
        <begin position="783"/>
        <end position="803"/>
    </location>
</feature>
<dbReference type="FunCoup" id="A0A3N4M2E0">
    <property type="interactions" value="788"/>
</dbReference>
<evidence type="ECO:0000256" key="3">
    <source>
        <dbReference type="ARBA" id="ARBA00038335"/>
    </source>
</evidence>
<dbReference type="PANTHER" id="PTHR44267">
    <property type="entry name" value="WD REPEAT-CONTAINING PROTEIN 43"/>
    <property type="match status" value="1"/>
</dbReference>
<proteinExistence type="inferred from homology"/>
<dbReference type="STRING" id="1051890.A0A3N4M2E0"/>
<dbReference type="InterPro" id="IPR007148">
    <property type="entry name" value="SSU_processome_Utp12"/>
</dbReference>
<protein>
    <submittedName>
        <fullName evidence="6">NUC189-domain-containing protein</fullName>
    </submittedName>
</protein>
<dbReference type="SUPFAM" id="SSF50978">
    <property type="entry name" value="WD40 repeat-like"/>
    <property type="match status" value="1"/>
</dbReference>
<dbReference type="Gene3D" id="2.130.10.10">
    <property type="entry name" value="YVTN repeat-like/Quinoprotein amine dehydrogenase"/>
    <property type="match status" value="1"/>
</dbReference>
<sequence>MVSKKPAKAPKPHHSAHLSSKVSATSSAILFSSFSPSHLRLSLFASTVLGLDAQRLRIHDTTTGRLRCEHVFDKGAVCNSIAWSILPAVDLKDDGKTKKKKRKRTSTAIGDSAEHNGTAVLALGMNKGNILLYSPTEGTLVGSLDAAHTGEVTSFKFSDSPGRGWSCGTDGKLVEWDLRRKTILRIVSLPDPSIRTLALAPPTVLCASHTVYSINPDIQGSIPKFAANATPIHDLIVSSDSSHPHFLTSAEADRYINVFFLTQQKQVGALVAESDVKHLSTNFEHGCEGLEVLAAVTADGMVELFSHPWQPAPAAASSSPTVSRKAKAMTRKSDTKIQVIRPKTKATVPIINASFQTGGELVFAWVESGVNIEFDRIRWQNAEDGSLALHGLVEVTKTKSLGLGGGIAGNAVQMNGAKDMGKSHVDQARTVVISGVDTQDMGMIDAADASDVVDEESDNANESEDETSKHAPEEPSFADKFQTLEVSAANNNSAANISKAFATPPAGNKAIKPFSGSLTTVLTQALRTDDAQLLESCLLTTDSKAILNTIRRLDSTYAVTLIEKLSDRIARRPGRAATLSVWVRWTIVAHGGYLLSLPNLMMTLAGLHSTLATRAGALPKLLQLQGRLDMLNAQLELRNSLRRGVGETGVDLAEEEEQIEEGVLYIEGKTKDDNDDSEDENGGSDEEPEEVGMEGLQIEDASFIQGKLDASDDEDGEEEEEEEEEERGSAEEGDEEGDEDEEANLNDVVSEDEDEEEDQDMDGNVDGDGDEDDEVVERYGGLIDDEAEESDGEDFQEISEEEPVTPVKPVVVKKKTPEGKKR</sequence>
<reference evidence="6 7" key="1">
    <citation type="journal article" date="2018" name="Nat. Ecol. Evol.">
        <title>Pezizomycetes genomes reveal the molecular basis of ectomycorrhizal truffle lifestyle.</title>
        <authorList>
            <person name="Murat C."/>
            <person name="Payen T."/>
            <person name="Noel B."/>
            <person name="Kuo A."/>
            <person name="Morin E."/>
            <person name="Chen J."/>
            <person name="Kohler A."/>
            <person name="Krizsan K."/>
            <person name="Balestrini R."/>
            <person name="Da Silva C."/>
            <person name="Montanini B."/>
            <person name="Hainaut M."/>
            <person name="Levati E."/>
            <person name="Barry K.W."/>
            <person name="Belfiori B."/>
            <person name="Cichocki N."/>
            <person name="Clum A."/>
            <person name="Dockter R.B."/>
            <person name="Fauchery L."/>
            <person name="Guy J."/>
            <person name="Iotti M."/>
            <person name="Le Tacon F."/>
            <person name="Lindquist E.A."/>
            <person name="Lipzen A."/>
            <person name="Malagnac F."/>
            <person name="Mello A."/>
            <person name="Molinier V."/>
            <person name="Miyauchi S."/>
            <person name="Poulain J."/>
            <person name="Riccioni C."/>
            <person name="Rubini A."/>
            <person name="Sitrit Y."/>
            <person name="Splivallo R."/>
            <person name="Traeger S."/>
            <person name="Wang M."/>
            <person name="Zifcakova L."/>
            <person name="Wipf D."/>
            <person name="Zambonelli A."/>
            <person name="Paolocci F."/>
            <person name="Nowrousian M."/>
            <person name="Ottonello S."/>
            <person name="Baldrian P."/>
            <person name="Spatafora J.W."/>
            <person name="Henrissat B."/>
            <person name="Nagy L.G."/>
            <person name="Aury J.M."/>
            <person name="Wincker P."/>
            <person name="Grigoriev I.V."/>
            <person name="Bonfante P."/>
            <person name="Martin F.M."/>
        </authorList>
    </citation>
    <scope>NUCLEOTIDE SEQUENCE [LARGE SCALE GENOMIC DNA]</scope>
    <source>
        <strain evidence="6 7">ATCC MYA-4762</strain>
    </source>
</reference>
<feature type="region of interest" description="Disordered" evidence="4">
    <location>
        <begin position="449"/>
        <end position="475"/>
    </location>
</feature>
<name>A0A3N4M2E0_9PEZI</name>
<comment type="similarity">
    <text evidence="3">Belongs to the UTP5 family.</text>
</comment>
<evidence type="ECO:0000259" key="5">
    <source>
        <dbReference type="Pfam" id="PF04003"/>
    </source>
</evidence>
<dbReference type="InterPro" id="IPR052414">
    <property type="entry name" value="U3_snoRNA-assoc_WDR"/>
</dbReference>
<dbReference type="InParanoid" id="A0A3N4M2E0"/>
<dbReference type="OrthoDB" id="30195at2759"/>
<comment type="subcellular location">
    <subcellularLocation>
        <location evidence="1">Nucleus</location>
    </subcellularLocation>
</comment>
<keyword evidence="7" id="KW-1185">Reference proteome</keyword>
<keyword evidence="2" id="KW-0539">Nucleus</keyword>
<dbReference type="Pfam" id="PF04003">
    <property type="entry name" value="Utp12"/>
    <property type="match status" value="1"/>
</dbReference>
<evidence type="ECO:0000256" key="1">
    <source>
        <dbReference type="ARBA" id="ARBA00004123"/>
    </source>
</evidence>
<dbReference type="EMBL" id="ML121530">
    <property type="protein sequence ID" value="RPB28108.1"/>
    <property type="molecule type" value="Genomic_DNA"/>
</dbReference>
<dbReference type="GO" id="GO:0032040">
    <property type="term" value="C:small-subunit processome"/>
    <property type="evidence" value="ECO:0007669"/>
    <property type="project" value="UniProtKB-ARBA"/>
</dbReference>
<accession>A0A3N4M2E0</accession>
<dbReference type="GO" id="GO:0000462">
    <property type="term" value="P:maturation of SSU-rRNA from tricistronic rRNA transcript (SSU-rRNA, 5.8S rRNA, LSU-rRNA)"/>
    <property type="evidence" value="ECO:0007669"/>
    <property type="project" value="TreeGrafter"/>
</dbReference>
<dbReference type="PANTHER" id="PTHR44267:SF1">
    <property type="entry name" value="WD REPEAT-CONTAINING PROTEIN 43"/>
    <property type="match status" value="1"/>
</dbReference>
<gene>
    <name evidence="6" type="ORF">L211DRAFT_802864</name>
</gene>
<feature type="compositionally biased region" description="Acidic residues" evidence="4">
    <location>
        <begin position="673"/>
        <end position="692"/>
    </location>
</feature>
<evidence type="ECO:0000313" key="7">
    <source>
        <dbReference type="Proteomes" id="UP000267821"/>
    </source>
</evidence>
<dbReference type="InterPro" id="IPR015943">
    <property type="entry name" value="WD40/YVTN_repeat-like_dom_sf"/>
</dbReference>